<dbReference type="GeneID" id="17358304"/>
<dbReference type="RefSeq" id="XP_005850572.1">
    <property type="nucleotide sequence ID" value="XM_005850510.1"/>
</dbReference>
<gene>
    <name evidence="2" type="ORF">CHLNCDRAFT_140482</name>
</gene>
<sequence length="212" mass="22263">MALAAAQAAEEAPEDRARCVASVEKTSPVPTMDCNTCGDASSTHHLECAIDWVVEHVSKPAAFEADLKLRETTRMAAEASSQRRERGRIERHRRCELAARVEAPGAGAATVLAGSSSAKATDVEAGPAAVSLEAWVERQPEVQAEACDWQPIMAGGSHRGCQGLCGAAAARGYGKQRRSLGKSRQAAGGKIGPRRERQLADGAVAVKLPEAP</sequence>
<evidence type="ECO:0000313" key="2">
    <source>
        <dbReference type="EMBL" id="EFN58470.1"/>
    </source>
</evidence>
<dbReference type="KEGG" id="cvr:CHLNCDRAFT_140482"/>
<feature type="region of interest" description="Disordered" evidence="1">
    <location>
        <begin position="175"/>
        <end position="212"/>
    </location>
</feature>
<protein>
    <submittedName>
        <fullName evidence="2">Uncharacterized protein</fullName>
    </submittedName>
</protein>
<organism evidence="3">
    <name type="scientific">Chlorella variabilis</name>
    <name type="common">Green alga</name>
    <dbReference type="NCBI Taxonomy" id="554065"/>
    <lineage>
        <taxon>Eukaryota</taxon>
        <taxon>Viridiplantae</taxon>
        <taxon>Chlorophyta</taxon>
        <taxon>core chlorophytes</taxon>
        <taxon>Trebouxiophyceae</taxon>
        <taxon>Chlorellales</taxon>
        <taxon>Chlorellaceae</taxon>
        <taxon>Chlorella clade</taxon>
        <taxon>Chlorella</taxon>
    </lineage>
</organism>
<proteinExistence type="predicted"/>
<accession>E1Z5H2</accession>
<evidence type="ECO:0000313" key="3">
    <source>
        <dbReference type="Proteomes" id="UP000008141"/>
    </source>
</evidence>
<name>E1Z5H2_CHLVA</name>
<dbReference type="AlphaFoldDB" id="E1Z5H2"/>
<dbReference type="Proteomes" id="UP000008141">
    <property type="component" value="Unassembled WGS sequence"/>
</dbReference>
<keyword evidence="3" id="KW-1185">Reference proteome</keyword>
<evidence type="ECO:0000256" key="1">
    <source>
        <dbReference type="SAM" id="MobiDB-lite"/>
    </source>
</evidence>
<reference evidence="2 3" key="1">
    <citation type="journal article" date="2010" name="Plant Cell">
        <title>The Chlorella variabilis NC64A genome reveals adaptation to photosymbiosis, coevolution with viruses, and cryptic sex.</title>
        <authorList>
            <person name="Blanc G."/>
            <person name="Duncan G."/>
            <person name="Agarkova I."/>
            <person name="Borodovsky M."/>
            <person name="Gurnon J."/>
            <person name="Kuo A."/>
            <person name="Lindquist E."/>
            <person name="Lucas S."/>
            <person name="Pangilinan J."/>
            <person name="Polle J."/>
            <person name="Salamov A."/>
            <person name="Terry A."/>
            <person name="Yamada T."/>
            <person name="Dunigan D.D."/>
            <person name="Grigoriev I.V."/>
            <person name="Claverie J.M."/>
            <person name="Van Etten J.L."/>
        </authorList>
    </citation>
    <scope>NUCLEOTIDE SEQUENCE [LARGE SCALE GENOMIC DNA]</scope>
    <source>
        <strain evidence="2 3">NC64A</strain>
    </source>
</reference>
<dbReference type="EMBL" id="GL433837">
    <property type="protein sequence ID" value="EFN58470.1"/>
    <property type="molecule type" value="Genomic_DNA"/>
</dbReference>
<dbReference type="InParanoid" id="E1Z5H2"/>